<proteinExistence type="inferred from homology"/>
<dbReference type="InterPro" id="IPR044166">
    <property type="entry name" value="FTRV"/>
</dbReference>
<gene>
    <name evidence="7" type="ORF">LITE_LOCUS16606</name>
</gene>
<feature type="domain" description="Ferredoxin thioredoxin reductase alpha chain" evidence="6">
    <location>
        <begin position="80"/>
        <end position="153"/>
    </location>
</feature>
<keyword evidence="8" id="KW-1185">Reference proteome</keyword>
<dbReference type="GO" id="GO:0016491">
    <property type="term" value="F:oxidoreductase activity"/>
    <property type="evidence" value="ECO:0007669"/>
    <property type="project" value="UniProtKB-KW"/>
</dbReference>
<evidence type="ECO:0000313" key="7">
    <source>
        <dbReference type="EMBL" id="CAI0415362.1"/>
    </source>
</evidence>
<comment type="function">
    <text evidence="3">Variable subunit of the ferredoxin-thioredoxin reductase (FTR), which catalyzes the two-electron reduction of thioredoxins by the electrons provided by reduced ferredoxin.</text>
</comment>
<keyword evidence="1" id="KW-0560">Oxidoreductase</keyword>
<dbReference type="Pfam" id="PF02941">
    <property type="entry name" value="FeThRed_A"/>
    <property type="match status" value="1"/>
</dbReference>
<feature type="region of interest" description="Disordered" evidence="5">
    <location>
        <begin position="20"/>
        <end position="55"/>
    </location>
</feature>
<evidence type="ECO:0000256" key="3">
    <source>
        <dbReference type="ARBA" id="ARBA00034474"/>
    </source>
</evidence>
<name>A0AAV0JZD4_9ROSI</name>
<organism evidence="7 8">
    <name type="scientific">Linum tenue</name>
    <dbReference type="NCBI Taxonomy" id="586396"/>
    <lineage>
        <taxon>Eukaryota</taxon>
        <taxon>Viridiplantae</taxon>
        <taxon>Streptophyta</taxon>
        <taxon>Embryophyta</taxon>
        <taxon>Tracheophyta</taxon>
        <taxon>Spermatophyta</taxon>
        <taxon>Magnoliopsida</taxon>
        <taxon>eudicotyledons</taxon>
        <taxon>Gunneridae</taxon>
        <taxon>Pentapetalae</taxon>
        <taxon>rosids</taxon>
        <taxon>fabids</taxon>
        <taxon>Malpighiales</taxon>
        <taxon>Linaceae</taxon>
        <taxon>Linum</taxon>
    </lineage>
</organism>
<comment type="subunit">
    <text evidence="2">Heterodimer of subunit A (variable subunit) and subunit B (catalytic subunit). Heterodimeric FTR forms a complex with ferredoxin and thioredoxin.</text>
</comment>
<evidence type="ECO:0000256" key="4">
    <source>
        <dbReference type="ARBA" id="ARBA00034490"/>
    </source>
</evidence>
<comment type="similarity">
    <text evidence="4">Belongs to the ferredoxin thioredoxin reductase alpha subunit family.</text>
</comment>
<comment type="caution">
    <text evidence="7">The sequence shown here is derived from an EMBL/GenBank/DDBJ whole genome shotgun (WGS) entry which is preliminary data.</text>
</comment>
<dbReference type="PANTHER" id="PTHR46937">
    <property type="entry name" value="FERREDOXIN-THIOREDOXIN REDUCTASE, VARIABLE CHAIN"/>
    <property type="match status" value="1"/>
</dbReference>
<reference evidence="7" key="1">
    <citation type="submission" date="2022-08" db="EMBL/GenBank/DDBJ databases">
        <authorList>
            <person name="Gutierrez-Valencia J."/>
        </authorList>
    </citation>
    <scope>NUCLEOTIDE SEQUENCE</scope>
</reference>
<dbReference type="InterPro" id="IPR008990">
    <property type="entry name" value="Elect_transpt_acc-like_dom_sf"/>
</dbReference>
<dbReference type="EMBL" id="CAMGYJ010000005">
    <property type="protein sequence ID" value="CAI0415362.1"/>
    <property type="molecule type" value="Genomic_DNA"/>
</dbReference>
<evidence type="ECO:0000256" key="5">
    <source>
        <dbReference type="SAM" id="MobiDB-lite"/>
    </source>
</evidence>
<dbReference type="AlphaFoldDB" id="A0AAV0JZD4"/>
<sequence>MSCSCATSAAAPAAAIGLLSSPRPSATRLPSSLALPRSSSPGLTTAARWRKQQHQRRQPVCCEVAVRSSNDSATSSEHRIGAKVRVTAPLKVYHVPRVPEVDLTGKEGVLKQYVGLWKEKTISANLPYKVEFLLDVEGRSSPVKFSAHLRDDEFEYLD</sequence>
<dbReference type="GO" id="GO:0015979">
    <property type="term" value="P:photosynthesis"/>
    <property type="evidence" value="ECO:0007669"/>
    <property type="project" value="InterPro"/>
</dbReference>
<dbReference type="PANTHER" id="PTHR46937:SF4">
    <property type="entry name" value="FERREDOXIN-THIOREDOXIN REDUCTASE SUBUNIT A1, CHLOROPLASTIC"/>
    <property type="match status" value="1"/>
</dbReference>
<evidence type="ECO:0000256" key="1">
    <source>
        <dbReference type="ARBA" id="ARBA00023002"/>
    </source>
</evidence>
<protein>
    <recommendedName>
        <fullName evidence="6">Ferredoxin thioredoxin reductase alpha chain domain-containing protein</fullName>
    </recommendedName>
</protein>
<accession>A0AAV0JZD4</accession>
<evidence type="ECO:0000259" key="6">
    <source>
        <dbReference type="Pfam" id="PF02941"/>
    </source>
</evidence>
<evidence type="ECO:0000256" key="2">
    <source>
        <dbReference type="ARBA" id="ARBA00026011"/>
    </source>
</evidence>
<evidence type="ECO:0000313" key="8">
    <source>
        <dbReference type="Proteomes" id="UP001154282"/>
    </source>
</evidence>
<dbReference type="InterPro" id="IPR004207">
    <property type="entry name" value="Fd_thioredoxin_Rdtase_alpha"/>
</dbReference>
<feature type="compositionally biased region" description="Low complexity" evidence="5">
    <location>
        <begin position="20"/>
        <end position="41"/>
    </location>
</feature>
<dbReference type="Gene3D" id="2.30.30.50">
    <property type="match status" value="1"/>
</dbReference>
<dbReference type="SUPFAM" id="SSF50090">
    <property type="entry name" value="Electron transport accessory proteins"/>
    <property type="match status" value="1"/>
</dbReference>
<dbReference type="Proteomes" id="UP001154282">
    <property type="component" value="Unassembled WGS sequence"/>
</dbReference>